<evidence type="ECO:0000256" key="6">
    <source>
        <dbReference type="ARBA" id="ARBA00023251"/>
    </source>
</evidence>
<evidence type="ECO:0000259" key="7">
    <source>
        <dbReference type="PROSITE" id="PS50893"/>
    </source>
</evidence>
<comment type="subcellular location">
    <subcellularLocation>
        <location evidence="1">Cell membrane</location>
        <topology evidence="1">Peripheral membrane protein</topology>
    </subcellularLocation>
</comment>
<dbReference type="Pfam" id="PF13732">
    <property type="entry name" value="DrrA1-3_C"/>
    <property type="match status" value="1"/>
</dbReference>
<dbReference type="Gene3D" id="3.40.50.300">
    <property type="entry name" value="P-loop containing nucleotide triphosphate hydrolases"/>
    <property type="match status" value="1"/>
</dbReference>
<evidence type="ECO:0000256" key="1">
    <source>
        <dbReference type="ARBA" id="ARBA00004202"/>
    </source>
</evidence>
<dbReference type="InterPro" id="IPR003593">
    <property type="entry name" value="AAA+_ATPase"/>
</dbReference>
<evidence type="ECO:0000256" key="2">
    <source>
        <dbReference type="ARBA" id="ARBA00005417"/>
    </source>
</evidence>
<gene>
    <name evidence="8" type="ORF">FXN61_39550</name>
</gene>
<feature type="domain" description="ABC transporter" evidence="7">
    <location>
        <begin position="2"/>
        <end position="229"/>
    </location>
</feature>
<dbReference type="Proteomes" id="UP001515943">
    <property type="component" value="Unassembled WGS sequence"/>
</dbReference>
<name>A0ABX1FU19_9PSEU</name>
<dbReference type="InterPro" id="IPR017871">
    <property type="entry name" value="ABC_transporter-like_CS"/>
</dbReference>
<comment type="similarity">
    <text evidence="2">Belongs to the ABC transporter superfamily.</text>
</comment>
<evidence type="ECO:0000256" key="3">
    <source>
        <dbReference type="ARBA" id="ARBA00022448"/>
    </source>
</evidence>
<dbReference type="InterPro" id="IPR050763">
    <property type="entry name" value="ABC_transporter_ATP-binding"/>
</dbReference>
<comment type="caution">
    <text evidence="8">The sequence shown here is derived from an EMBL/GenBank/DDBJ whole genome shotgun (WGS) entry which is preliminary data.</text>
</comment>
<dbReference type="InterPro" id="IPR027417">
    <property type="entry name" value="P-loop_NTPase"/>
</dbReference>
<evidence type="ECO:0000313" key="8">
    <source>
        <dbReference type="EMBL" id="NKE62507.1"/>
    </source>
</evidence>
<evidence type="ECO:0000256" key="4">
    <source>
        <dbReference type="ARBA" id="ARBA00022741"/>
    </source>
</evidence>
<evidence type="ECO:0000256" key="5">
    <source>
        <dbReference type="ARBA" id="ARBA00022840"/>
    </source>
</evidence>
<dbReference type="RefSeq" id="WP_167979139.1">
    <property type="nucleotide sequence ID" value="NZ_VSRL01000257.1"/>
</dbReference>
<protein>
    <submittedName>
        <fullName evidence="8">ATP-binding cassette domain-containing protein</fullName>
    </submittedName>
</protein>
<dbReference type="PANTHER" id="PTHR42711">
    <property type="entry name" value="ABC TRANSPORTER ATP-BINDING PROTEIN"/>
    <property type="match status" value="1"/>
</dbReference>
<accession>A0ABX1FU19</accession>
<keyword evidence="3" id="KW-0813">Transport</keyword>
<proteinExistence type="inferred from homology"/>
<dbReference type="SUPFAM" id="SSF52540">
    <property type="entry name" value="P-loop containing nucleoside triphosphate hydrolases"/>
    <property type="match status" value="1"/>
</dbReference>
<dbReference type="PANTHER" id="PTHR42711:SF5">
    <property type="entry name" value="ABC TRANSPORTER ATP-BINDING PROTEIN NATA"/>
    <property type="match status" value="1"/>
</dbReference>
<dbReference type="Pfam" id="PF00005">
    <property type="entry name" value="ABC_tran"/>
    <property type="match status" value="1"/>
</dbReference>
<dbReference type="InterPro" id="IPR025302">
    <property type="entry name" value="DrrA1/2-like_C"/>
</dbReference>
<evidence type="ECO:0000313" key="9">
    <source>
        <dbReference type="Proteomes" id="UP001515943"/>
    </source>
</evidence>
<reference evidence="8 9" key="1">
    <citation type="submission" date="2019-08" db="EMBL/GenBank/DDBJ databases">
        <title>Lentzea from Indian Himalayas.</title>
        <authorList>
            <person name="Mandal S."/>
            <person name="Mallick Gupta A."/>
            <person name="Maiti P.K."/>
            <person name="Sarkar J."/>
            <person name="Mandal S."/>
        </authorList>
    </citation>
    <scope>NUCLEOTIDE SEQUENCE [LARGE SCALE GENOMIC DNA]</scope>
    <source>
        <strain evidence="8 9">PSKA42</strain>
    </source>
</reference>
<keyword evidence="6" id="KW-0046">Antibiotic resistance</keyword>
<dbReference type="InterPro" id="IPR003439">
    <property type="entry name" value="ABC_transporter-like_ATP-bd"/>
</dbReference>
<keyword evidence="5 8" id="KW-0067">ATP-binding</keyword>
<dbReference type="EMBL" id="VSRL01000257">
    <property type="protein sequence ID" value="NKE62507.1"/>
    <property type="molecule type" value="Genomic_DNA"/>
</dbReference>
<sequence length="289" mass="32025">MLTLRGISRNFGDHRVLDEVSFDVRPGRLTGFLGANGSGKTTTMRIVLGVLAAHGGSVSWQSQVITPQNRPNFGYMPEERGLYPKMKVREQITWLGRLHGVERTIAQRNTDQLLEDLELTDRANDRLEQLSLGNQQRVQIAAALVHDPELLILDEPFSGLDPIAVETVLDVLRKRAAGGVPVLFSSHQLAIVERLCDDVVIISKGRIAAKGSREELRQTHAGDRYEIVVAQDAGWVRDVPGTTLLELDGPRAVFESEPQQVLKAALERGEVRSFTPVVPTLDEIFKEVI</sequence>
<keyword evidence="4" id="KW-0547">Nucleotide-binding</keyword>
<dbReference type="PROSITE" id="PS00211">
    <property type="entry name" value="ABC_TRANSPORTER_1"/>
    <property type="match status" value="1"/>
</dbReference>
<dbReference type="PROSITE" id="PS50893">
    <property type="entry name" value="ABC_TRANSPORTER_2"/>
    <property type="match status" value="1"/>
</dbReference>
<keyword evidence="9" id="KW-1185">Reference proteome</keyword>
<dbReference type="SMART" id="SM00382">
    <property type="entry name" value="AAA"/>
    <property type="match status" value="1"/>
</dbReference>
<organism evidence="8 9">
    <name type="scientific">Lentzea indica</name>
    <dbReference type="NCBI Taxonomy" id="2604800"/>
    <lineage>
        <taxon>Bacteria</taxon>
        <taxon>Bacillati</taxon>
        <taxon>Actinomycetota</taxon>
        <taxon>Actinomycetes</taxon>
        <taxon>Pseudonocardiales</taxon>
        <taxon>Pseudonocardiaceae</taxon>
        <taxon>Lentzea</taxon>
    </lineage>
</organism>
<dbReference type="GO" id="GO:0005524">
    <property type="term" value="F:ATP binding"/>
    <property type="evidence" value="ECO:0007669"/>
    <property type="project" value="UniProtKB-KW"/>
</dbReference>